<dbReference type="InterPro" id="IPR027417">
    <property type="entry name" value="P-loop_NTPase"/>
</dbReference>
<evidence type="ECO:0000313" key="5">
    <source>
        <dbReference type="Proteomes" id="UP000823868"/>
    </source>
</evidence>
<dbReference type="GO" id="GO:0005524">
    <property type="term" value="F:ATP binding"/>
    <property type="evidence" value="ECO:0007669"/>
    <property type="project" value="UniProtKB-KW"/>
</dbReference>
<dbReference type="SMART" id="SM00382">
    <property type="entry name" value="AAA"/>
    <property type="match status" value="1"/>
</dbReference>
<dbReference type="InterPro" id="IPR003593">
    <property type="entry name" value="AAA+_ATPase"/>
</dbReference>
<dbReference type="PROSITE" id="PS50893">
    <property type="entry name" value="ABC_TRANSPORTER_2"/>
    <property type="match status" value="1"/>
</dbReference>
<keyword evidence="1" id="KW-0547">Nucleotide-binding</keyword>
<dbReference type="SUPFAM" id="SSF52540">
    <property type="entry name" value="P-loop containing nucleoside triphosphate hydrolases"/>
    <property type="match status" value="1"/>
</dbReference>
<protein>
    <submittedName>
        <fullName evidence="4">ATP-binding cassette domain-containing protein</fullName>
    </submittedName>
</protein>
<dbReference type="AlphaFoldDB" id="A0A9D1YAR4"/>
<organism evidence="4 5">
    <name type="scientific">Candidatus Flavonifractor merdigallinarum</name>
    <dbReference type="NCBI Taxonomy" id="2838589"/>
    <lineage>
        <taxon>Bacteria</taxon>
        <taxon>Bacillati</taxon>
        <taxon>Bacillota</taxon>
        <taxon>Clostridia</taxon>
        <taxon>Eubacteriales</taxon>
        <taxon>Oscillospiraceae</taxon>
        <taxon>Flavonifractor</taxon>
    </lineage>
</organism>
<name>A0A9D1YAR4_9FIRM</name>
<dbReference type="PANTHER" id="PTHR43514:SF1">
    <property type="entry name" value="SULFATE_THIOSULFATE IMPORT ATP-BINDING PROTEIN CYSA"/>
    <property type="match status" value="1"/>
</dbReference>
<dbReference type="Gene3D" id="3.40.50.300">
    <property type="entry name" value="P-loop containing nucleotide triphosphate hydrolases"/>
    <property type="match status" value="1"/>
</dbReference>
<reference evidence="4" key="2">
    <citation type="submission" date="2021-04" db="EMBL/GenBank/DDBJ databases">
        <authorList>
            <person name="Gilroy R."/>
        </authorList>
    </citation>
    <scope>NUCLEOTIDE SEQUENCE</scope>
    <source>
        <strain evidence="4">ChiBcec16_6824</strain>
    </source>
</reference>
<proteinExistence type="predicted"/>
<dbReference type="Proteomes" id="UP000823868">
    <property type="component" value="Unassembled WGS sequence"/>
</dbReference>
<dbReference type="InterPro" id="IPR003439">
    <property type="entry name" value="ABC_transporter-like_ATP-bd"/>
</dbReference>
<dbReference type="PROSITE" id="PS00211">
    <property type="entry name" value="ABC_TRANSPORTER_1"/>
    <property type="match status" value="1"/>
</dbReference>
<dbReference type="EMBL" id="DXDX01000216">
    <property type="protein sequence ID" value="HIY22596.1"/>
    <property type="molecule type" value="Genomic_DNA"/>
</dbReference>
<dbReference type="GO" id="GO:0016887">
    <property type="term" value="F:ATP hydrolysis activity"/>
    <property type="evidence" value="ECO:0007669"/>
    <property type="project" value="InterPro"/>
</dbReference>
<dbReference type="Pfam" id="PF00005">
    <property type="entry name" value="ABC_tran"/>
    <property type="match status" value="1"/>
</dbReference>
<sequence>MSLFVDIFKDFGSFQLNVSFESPSGVLGLLGASGCGKSMTLRCIAGIVKPDRGRIVLQGRTLFDSERHIDLPPQQRRVGLLFQNYALFPNLTVEQNLLAGMCREKDRAAKQKRLAELLERFYLTGLERRRPAQLSGGQQQRVALGRILAGDPEVLLLDEPFSALDSYLRWQLELEMMEVLERFGKPVVLVTHSRDEVVRLCQTVCVLDQGRSSPTHSVQELFDAPKTVAACLLSGCKNLSRANPTPDGGIEALDWGVTLTCEQPLPAGLTHVGVRAHFLHPVETPGPNVIPCSVERVIDNLFSTIVMLSTPGGNQGHSLLRLELDKERWAALGNPKTLLLRMEPHDLLLLTS</sequence>
<reference evidence="4" key="1">
    <citation type="journal article" date="2021" name="PeerJ">
        <title>Extensive microbial diversity within the chicken gut microbiome revealed by metagenomics and culture.</title>
        <authorList>
            <person name="Gilroy R."/>
            <person name="Ravi A."/>
            <person name="Getino M."/>
            <person name="Pursley I."/>
            <person name="Horton D.L."/>
            <person name="Alikhan N.F."/>
            <person name="Baker D."/>
            <person name="Gharbi K."/>
            <person name="Hall N."/>
            <person name="Watson M."/>
            <person name="Adriaenssens E.M."/>
            <person name="Foster-Nyarko E."/>
            <person name="Jarju S."/>
            <person name="Secka A."/>
            <person name="Antonio M."/>
            <person name="Oren A."/>
            <person name="Chaudhuri R.R."/>
            <person name="La Ragione R."/>
            <person name="Hildebrand F."/>
            <person name="Pallen M.J."/>
        </authorList>
    </citation>
    <scope>NUCLEOTIDE SEQUENCE</scope>
    <source>
        <strain evidence="4">ChiBcec16_6824</strain>
    </source>
</reference>
<evidence type="ECO:0000313" key="4">
    <source>
        <dbReference type="EMBL" id="HIY22596.1"/>
    </source>
</evidence>
<gene>
    <name evidence="4" type="ORF">H9841_11940</name>
</gene>
<dbReference type="InterPro" id="IPR050334">
    <property type="entry name" value="Molybdenum_import_ModC"/>
</dbReference>
<evidence type="ECO:0000256" key="1">
    <source>
        <dbReference type="ARBA" id="ARBA00022741"/>
    </source>
</evidence>
<dbReference type="PANTHER" id="PTHR43514">
    <property type="entry name" value="ABC TRANSPORTER I FAMILY MEMBER 10"/>
    <property type="match status" value="1"/>
</dbReference>
<accession>A0A9D1YAR4</accession>
<keyword evidence="2 4" id="KW-0067">ATP-binding</keyword>
<evidence type="ECO:0000259" key="3">
    <source>
        <dbReference type="PROSITE" id="PS50893"/>
    </source>
</evidence>
<dbReference type="InterPro" id="IPR017871">
    <property type="entry name" value="ABC_transporter-like_CS"/>
</dbReference>
<comment type="caution">
    <text evidence="4">The sequence shown here is derived from an EMBL/GenBank/DDBJ whole genome shotgun (WGS) entry which is preliminary data.</text>
</comment>
<feature type="domain" description="ABC transporter" evidence="3">
    <location>
        <begin position="2"/>
        <end position="234"/>
    </location>
</feature>
<evidence type="ECO:0000256" key="2">
    <source>
        <dbReference type="ARBA" id="ARBA00022840"/>
    </source>
</evidence>